<evidence type="ECO:0000256" key="1">
    <source>
        <dbReference type="ARBA" id="ARBA00004496"/>
    </source>
</evidence>
<organism evidence="15 17">
    <name type="scientific">Sulfodiicoccus acidiphilus</name>
    <dbReference type="NCBI Taxonomy" id="1670455"/>
    <lineage>
        <taxon>Archaea</taxon>
        <taxon>Thermoproteota</taxon>
        <taxon>Thermoprotei</taxon>
        <taxon>Sulfolobales</taxon>
        <taxon>Sulfolobaceae</taxon>
        <taxon>Sulfodiicoccus</taxon>
    </lineage>
</organism>
<keyword evidence="7" id="KW-0819">tRNA processing</keyword>
<evidence type="ECO:0000256" key="9">
    <source>
        <dbReference type="ARBA" id="ARBA00051883"/>
    </source>
</evidence>
<dbReference type="GO" id="GO:0030488">
    <property type="term" value="P:tRNA methylation"/>
    <property type="evidence" value="ECO:0007669"/>
    <property type="project" value="TreeGrafter"/>
</dbReference>
<keyword evidence="17" id="KW-1185">Reference proteome</keyword>
<keyword evidence="2" id="KW-0963">Cytoplasm</keyword>
<proteinExistence type="inferred from homology"/>
<evidence type="ECO:0000313" key="15">
    <source>
        <dbReference type="EMBL" id="BBD72595.1"/>
    </source>
</evidence>
<dbReference type="PANTHER" id="PTHR14911:SF21">
    <property type="entry name" value="N2-METHYLGUANOSINE TRNA METHYLTRANSFERASE"/>
    <property type="match status" value="1"/>
</dbReference>
<dbReference type="Pfam" id="PF01170">
    <property type="entry name" value="UPF0020"/>
    <property type="match status" value="1"/>
</dbReference>
<sequence>MNYARLRADNQFLALDELEALNGSPPLHHFNAVALYEGDPTVASKASFLKSSGLLLKISSDLDEALSSLRGICVSLDLDVVMGSRRDELSEVSRLSRSLSLSRRCRPADLIVSDGLFLVGLRSSSRDTKSLASHLRRPFVQSGIMNPELARALVNLSRPKRTVLDPFAGTGSLLIEAAWRGFRCVGIDAERNMLIKARANLEALDYQCLLLNGSATQIPLVHVEAIATDPPYGRSTKVWGTELRLLYQQFFLSASEVLKKGGFLSFSTDSKFDWTDDLVSTGLTPRRIHYVYSHRSLSRAIYVVEKK</sequence>
<evidence type="ECO:0000256" key="4">
    <source>
        <dbReference type="ARBA" id="ARBA00022603"/>
    </source>
</evidence>
<evidence type="ECO:0000256" key="7">
    <source>
        <dbReference type="ARBA" id="ARBA00022694"/>
    </source>
</evidence>
<comment type="subcellular location">
    <subcellularLocation>
        <location evidence="1">Cytoplasm</location>
    </subcellularLocation>
</comment>
<keyword evidence="5 15" id="KW-0808">Transferase</keyword>
<reference evidence="17" key="2">
    <citation type="submission" date="2018-04" db="EMBL/GenBank/DDBJ databases">
        <title>Complete genome sequence of Sulfodiicoccus acidiphilus strain HS-1.</title>
        <authorList>
            <person name="Sakai H.D."/>
            <person name="Kurosawa N."/>
        </authorList>
    </citation>
    <scope>NUCLEOTIDE SEQUENCE [LARGE SCALE GENOMIC DNA]</scope>
    <source>
        <strain evidence="17">HS-1</strain>
    </source>
</reference>
<name>A0A348B343_9CREN</name>
<dbReference type="CDD" id="cd02440">
    <property type="entry name" value="AdoMet_MTases"/>
    <property type="match status" value="1"/>
</dbReference>
<dbReference type="GO" id="GO:0160101">
    <property type="term" value="F:tRNA (guanine(10)-N2)-dimethyltransferase activity"/>
    <property type="evidence" value="ECO:0007669"/>
    <property type="project" value="UniProtKB-EC"/>
</dbReference>
<evidence type="ECO:0000256" key="3">
    <source>
        <dbReference type="ARBA" id="ARBA00022555"/>
    </source>
</evidence>
<evidence type="ECO:0000259" key="14">
    <source>
        <dbReference type="Pfam" id="PF01170"/>
    </source>
</evidence>
<dbReference type="EC" id="2.1.1.213" evidence="12"/>
<dbReference type="Proteomes" id="UP000276741">
    <property type="component" value="Chromosome"/>
</dbReference>
<evidence type="ECO:0000313" key="17">
    <source>
        <dbReference type="Proteomes" id="UP000276741"/>
    </source>
</evidence>
<dbReference type="Proteomes" id="UP000616143">
    <property type="component" value="Unassembled WGS sequence"/>
</dbReference>
<dbReference type="EMBL" id="BMQS01000007">
    <property type="protein sequence ID" value="GGT93449.1"/>
    <property type="molecule type" value="Genomic_DNA"/>
</dbReference>
<dbReference type="GO" id="GO:0005737">
    <property type="term" value="C:cytoplasm"/>
    <property type="evidence" value="ECO:0007669"/>
    <property type="project" value="UniProtKB-SubCell"/>
</dbReference>
<evidence type="ECO:0000256" key="8">
    <source>
        <dbReference type="ARBA" id="ARBA00022884"/>
    </source>
</evidence>
<reference evidence="15" key="3">
    <citation type="journal article" date="2019" name="BMC Res. Notes">
        <title>Complete genome sequence of the Sulfodiicoccus acidiphilus strain HS-1T, the first crenarchaeon that lacks polB3, isolated from an acidic hot spring in Ohwaku-dani, Hakone, Japan.</title>
        <authorList>
            <person name="Sakai H.D."/>
            <person name="Kurosawa N."/>
        </authorList>
    </citation>
    <scope>NUCLEOTIDE SEQUENCE</scope>
    <source>
        <strain evidence="15">HS-1</strain>
    </source>
</reference>
<evidence type="ECO:0000256" key="11">
    <source>
        <dbReference type="ARBA" id="ARBA00061338"/>
    </source>
</evidence>
<dbReference type="GeneID" id="38666488"/>
<keyword evidence="3" id="KW-0820">tRNA-binding</keyword>
<dbReference type="AlphaFoldDB" id="A0A348B343"/>
<dbReference type="KEGG" id="sacd:HS1genome_0984"/>
<feature type="domain" description="Ribosomal RNA large subunit methyltransferase K/L-like methyltransferase" evidence="14">
    <location>
        <begin position="136"/>
        <end position="273"/>
    </location>
</feature>
<dbReference type="InterPro" id="IPR000241">
    <property type="entry name" value="RlmKL-like_Mtase"/>
</dbReference>
<dbReference type="OrthoDB" id="7080at2157"/>
<dbReference type="InterPro" id="IPR029063">
    <property type="entry name" value="SAM-dependent_MTases_sf"/>
</dbReference>
<comment type="function">
    <text evidence="10">Catalyzes the adenosylmethionine-dependent methylation of the exocyclic amino group (N(2)) of guanosine at position 10 of various tRNAs. Acts via a two-step process that leads to the formation of either N(2)-monomethyl (m(2)G) or N(2)-dimethylguanosine (m(2)(2)G).</text>
</comment>
<evidence type="ECO:0000256" key="5">
    <source>
        <dbReference type="ARBA" id="ARBA00022679"/>
    </source>
</evidence>
<evidence type="ECO:0000256" key="6">
    <source>
        <dbReference type="ARBA" id="ARBA00022691"/>
    </source>
</evidence>
<keyword evidence="6" id="KW-0949">S-adenosyl-L-methionine</keyword>
<reference evidence="16" key="4">
    <citation type="submission" date="2020-09" db="EMBL/GenBank/DDBJ databases">
        <authorList>
            <person name="Sun Q."/>
            <person name="Ohkuma M."/>
        </authorList>
    </citation>
    <scope>NUCLEOTIDE SEQUENCE</scope>
    <source>
        <strain evidence="16">JCM 31740</strain>
    </source>
</reference>
<dbReference type="SUPFAM" id="SSF53335">
    <property type="entry name" value="S-adenosyl-L-methionine-dependent methyltransferases"/>
    <property type="match status" value="1"/>
</dbReference>
<evidence type="ECO:0000256" key="2">
    <source>
        <dbReference type="ARBA" id="ARBA00022490"/>
    </source>
</evidence>
<reference evidence="16" key="1">
    <citation type="journal article" date="2014" name="Int. J. Syst. Evol. Microbiol.">
        <title>Complete genome sequence of Corynebacterium casei LMG S-19264T (=DSM 44701T), isolated from a smear-ripened cheese.</title>
        <authorList>
            <consortium name="US DOE Joint Genome Institute (JGI-PGF)"/>
            <person name="Walter F."/>
            <person name="Albersmeier A."/>
            <person name="Kalinowski J."/>
            <person name="Ruckert C."/>
        </authorList>
    </citation>
    <scope>NUCLEOTIDE SEQUENCE</scope>
    <source>
        <strain evidence="16">JCM 31740</strain>
    </source>
</reference>
<accession>A0A348B343</accession>
<protein>
    <recommendedName>
        <fullName evidence="12">tRNA (guanine(10)-N(2))-dimethyltransferase</fullName>
        <ecNumber evidence="12">2.1.1.213</ecNumber>
    </recommendedName>
    <alternativeName>
        <fullName evidence="13">tRNA:G10 dimethyltransferase</fullName>
    </alternativeName>
</protein>
<dbReference type="FunFam" id="3.40.50.150:FF:000251">
    <property type="entry name" value="Putative RNA methylase"/>
    <property type="match status" value="1"/>
</dbReference>
<comment type="catalytic activity">
    <reaction evidence="9">
        <text>guanosine(10) in tRNA + 2 S-adenosyl-L-methionine = N(2)-dimethylguanosine(10) in tRNA + 2 S-adenosyl-L-homocysteine + 2 H(+)</text>
        <dbReference type="Rhea" id="RHEA:43124"/>
        <dbReference type="Rhea" id="RHEA-COMP:10355"/>
        <dbReference type="Rhea" id="RHEA-COMP:10358"/>
        <dbReference type="ChEBI" id="CHEBI:15378"/>
        <dbReference type="ChEBI" id="CHEBI:57856"/>
        <dbReference type="ChEBI" id="CHEBI:59789"/>
        <dbReference type="ChEBI" id="CHEBI:74269"/>
        <dbReference type="ChEBI" id="CHEBI:74513"/>
        <dbReference type="EC" id="2.1.1.213"/>
    </reaction>
</comment>
<dbReference type="EMBL" id="AP018553">
    <property type="protein sequence ID" value="BBD72595.1"/>
    <property type="molecule type" value="Genomic_DNA"/>
</dbReference>
<dbReference type="PANTHER" id="PTHR14911">
    <property type="entry name" value="THUMP DOMAIN-CONTAINING"/>
    <property type="match status" value="1"/>
</dbReference>
<keyword evidence="4 15" id="KW-0489">Methyltransferase</keyword>
<evidence type="ECO:0000256" key="13">
    <source>
        <dbReference type="ARBA" id="ARBA00082665"/>
    </source>
</evidence>
<dbReference type="PRINTS" id="PR00507">
    <property type="entry name" value="N12N6MTFRASE"/>
</dbReference>
<evidence type="ECO:0000313" key="16">
    <source>
        <dbReference type="EMBL" id="GGT93449.1"/>
    </source>
</evidence>
<dbReference type="RefSeq" id="WP_126449869.1">
    <property type="nucleotide sequence ID" value="NZ_AP018553.1"/>
</dbReference>
<dbReference type="Gene3D" id="3.40.50.150">
    <property type="entry name" value="Vaccinia Virus protein VP39"/>
    <property type="match status" value="1"/>
</dbReference>
<comment type="similarity">
    <text evidence="11">Belongs to the methyltransferase superfamily. Trm-G10 family.</text>
</comment>
<gene>
    <name evidence="16" type="ORF">GCM10007116_08920</name>
    <name evidence="15" type="ORF">HS1genome_0984</name>
</gene>
<keyword evidence="8" id="KW-0694">RNA-binding</keyword>
<evidence type="ECO:0000256" key="12">
    <source>
        <dbReference type="ARBA" id="ARBA00066936"/>
    </source>
</evidence>
<evidence type="ECO:0000256" key="10">
    <source>
        <dbReference type="ARBA" id="ARBA00054380"/>
    </source>
</evidence>
<dbReference type="GO" id="GO:0000049">
    <property type="term" value="F:tRNA binding"/>
    <property type="evidence" value="ECO:0007669"/>
    <property type="project" value="UniProtKB-KW"/>
</dbReference>